<dbReference type="PANTHER" id="PTHR45586:SF1">
    <property type="entry name" value="LIPOPOLYSACCHARIDE ASSEMBLY PROTEIN B"/>
    <property type="match status" value="1"/>
</dbReference>
<organism evidence="4 5">
    <name type="scientific">Stappia indica</name>
    <dbReference type="NCBI Taxonomy" id="538381"/>
    <lineage>
        <taxon>Bacteria</taxon>
        <taxon>Pseudomonadati</taxon>
        <taxon>Pseudomonadota</taxon>
        <taxon>Alphaproteobacteria</taxon>
        <taxon>Hyphomicrobiales</taxon>
        <taxon>Stappiaceae</taxon>
        <taxon>Stappia</taxon>
    </lineage>
</organism>
<keyword evidence="1" id="KW-0677">Repeat</keyword>
<sequence>MPPSPQTTLDQMRKALLLQREGKPARARPIYEKLLKQDPGNAEATSLLGLCFLEQGYPKRAAALFERAISLSPDEPRYRINLADALDALGDTDAQLAAVAQAAEASVDPALLHRKARLLRQTGRLPEALAAYDTALRAAADALPDHLDILVEFGQTLILAGKHEEAVRVLQFAVSAAPGHRIALLSLADALNLLDRGSEALELLTGSAAAFDTETDAAYRLSLANALWSVGDYAGALAETDRALALRIEGSDARLLRGKALYHLGRFPEAVEELERALAIEPGRHESAMTLGLACLADGDLARGWKLAERRVEANLKGLIQRRFSRPKWQGEPLAGKTLMIWDDQGIGDVLRSTSMFAELAEQAERLIVECHPKLVPLLARNFPQVTVRQRGHEGLNALMGGEDFDVQCAFGGLPALLRPDIAAFPKSRASLTADPARVAALRARAPLGGSRPKVGLSWTSGNRAGQRGRSYLALEDLLPLLAIEDVDFVLLDYTDRSAEIAALQEQTAFTLHRWDDLDLFDDLETVAALTSCMDLVISANTSVADMSGALGVPTWRFGPVTGTILLGQDNPPWAPATRYLRLDPMLPASDVVPQLVAGLRSWLAGR</sequence>
<dbReference type="SUPFAM" id="SSF53756">
    <property type="entry name" value="UDP-Glycosyltransferase/glycogen phosphorylase"/>
    <property type="match status" value="1"/>
</dbReference>
<dbReference type="PROSITE" id="PS50005">
    <property type="entry name" value="TPR"/>
    <property type="match status" value="2"/>
</dbReference>
<keyword evidence="2 3" id="KW-0802">TPR repeat</keyword>
<dbReference type="Pfam" id="PF13424">
    <property type="entry name" value="TPR_12"/>
    <property type="match status" value="1"/>
</dbReference>
<protein>
    <submittedName>
        <fullName evidence="4">Tetratricopeptide repeat-containing protein</fullName>
    </submittedName>
</protein>
<dbReference type="RefSeq" id="WP_097173551.1">
    <property type="nucleotide sequence ID" value="NZ_OBML01000001.1"/>
</dbReference>
<dbReference type="Proteomes" id="UP000219331">
    <property type="component" value="Unassembled WGS sequence"/>
</dbReference>
<dbReference type="InterPro" id="IPR011990">
    <property type="entry name" value="TPR-like_helical_dom_sf"/>
</dbReference>
<dbReference type="AlphaFoldDB" id="A0A285R4Y0"/>
<dbReference type="EMBL" id="OBML01000001">
    <property type="protein sequence ID" value="SOB89176.1"/>
    <property type="molecule type" value="Genomic_DNA"/>
</dbReference>
<dbReference type="Pfam" id="PF13432">
    <property type="entry name" value="TPR_16"/>
    <property type="match status" value="2"/>
</dbReference>
<evidence type="ECO:0000313" key="4">
    <source>
        <dbReference type="EMBL" id="SOB89176.1"/>
    </source>
</evidence>
<dbReference type="PANTHER" id="PTHR45586">
    <property type="entry name" value="TPR REPEAT-CONTAINING PROTEIN PA4667"/>
    <property type="match status" value="1"/>
</dbReference>
<name>A0A285R4Y0_9HYPH</name>
<feature type="repeat" description="TPR" evidence="3">
    <location>
        <begin position="251"/>
        <end position="284"/>
    </location>
</feature>
<keyword evidence="5" id="KW-1185">Reference proteome</keyword>
<dbReference type="SMART" id="SM00028">
    <property type="entry name" value="TPR"/>
    <property type="match status" value="6"/>
</dbReference>
<dbReference type="Gene3D" id="1.25.40.10">
    <property type="entry name" value="Tetratricopeptide repeat domain"/>
    <property type="match status" value="3"/>
</dbReference>
<gene>
    <name evidence="4" type="ORF">SAMN05421512_10184</name>
</gene>
<accession>A0A285R4Y0</accession>
<evidence type="ECO:0000256" key="1">
    <source>
        <dbReference type="ARBA" id="ARBA00022737"/>
    </source>
</evidence>
<dbReference type="InterPro" id="IPR019734">
    <property type="entry name" value="TPR_rpt"/>
</dbReference>
<dbReference type="STRING" id="538381.GCA_001696535_01166"/>
<dbReference type="SUPFAM" id="SSF48452">
    <property type="entry name" value="TPR-like"/>
    <property type="match status" value="1"/>
</dbReference>
<evidence type="ECO:0000256" key="3">
    <source>
        <dbReference type="PROSITE-ProRule" id="PRU00339"/>
    </source>
</evidence>
<evidence type="ECO:0000256" key="2">
    <source>
        <dbReference type="ARBA" id="ARBA00022803"/>
    </source>
</evidence>
<dbReference type="InterPro" id="IPR051012">
    <property type="entry name" value="CellSynth/LPSAsmb/PSIAsmb"/>
</dbReference>
<dbReference type="OrthoDB" id="6193797at2"/>
<proteinExistence type="predicted"/>
<reference evidence="4 5" key="1">
    <citation type="submission" date="2017-08" db="EMBL/GenBank/DDBJ databases">
        <authorList>
            <person name="de Groot N.N."/>
        </authorList>
    </citation>
    <scope>NUCLEOTIDE SEQUENCE [LARGE SCALE GENOMIC DNA]</scope>
    <source>
        <strain evidence="4 5">USBA 352</strain>
    </source>
</reference>
<evidence type="ECO:0000313" key="5">
    <source>
        <dbReference type="Proteomes" id="UP000219331"/>
    </source>
</evidence>
<feature type="repeat" description="TPR" evidence="3">
    <location>
        <begin position="42"/>
        <end position="75"/>
    </location>
</feature>